<dbReference type="AlphaFoldDB" id="A0A9D9N505"/>
<reference evidence="1" key="2">
    <citation type="journal article" date="2021" name="PeerJ">
        <title>Extensive microbial diversity within the chicken gut microbiome revealed by metagenomics and culture.</title>
        <authorList>
            <person name="Gilroy R."/>
            <person name="Ravi A."/>
            <person name="Getino M."/>
            <person name="Pursley I."/>
            <person name="Horton D.L."/>
            <person name="Alikhan N.F."/>
            <person name="Baker D."/>
            <person name="Gharbi K."/>
            <person name="Hall N."/>
            <person name="Watson M."/>
            <person name="Adriaenssens E.M."/>
            <person name="Foster-Nyarko E."/>
            <person name="Jarju S."/>
            <person name="Secka A."/>
            <person name="Antonio M."/>
            <person name="Oren A."/>
            <person name="Chaudhuri R.R."/>
            <person name="La Ragione R."/>
            <person name="Hildebrand F."/>
            <person name="Pallen M.J."/>
        </authorList>
    </citation>
    <scope>NUCLEOTIDE SEQUENCE</scope>
    <source>
        <strain evidence="1">G3-3990</strain>
    </source>
</reference>
<name>A0A9D9N505_9BACT</name>
<comment type="caution">
    <text evidence="1">The sequence shown here is derived from an EMBL/GenBank/DDBJ whole genome shotgun (WGS) entry which is preliminary data.</text>
</comment>
<dbReference type="EMBL" id="JADIMG010000097">
    <property type="protein sequence ID" value="MBO8460726.1"/>
    <property type="molecule type" value="Genomic_DNA"/>
</dbReference>
<evidence type="ECO:0000313" key="1">
    <source>
        <dbReference type="EMBL" id="MBO8460726.1"/>
    </source>
</evidence>
<reference evidence="1" key="1">
    <citation type="submission" date="2020-10" db="EMBL/GenBank/DDBJ databases">
        <authorList>
            <person name="Gilroy R."/>
        </authorList>
    </citation>
    <scope>NUCLEOTIDE SEQUENCE</scope>
    <source>
        <strain evidence="1">G3-3990</strain>
    </source>
</reference>
<dbReference type="Proteomes" id="UP000823641">
    <property type="component" value="Unassembled WGS sequence"/>
</dbReference>
<proteinExistence type="predicted"/>
<gene>
    <name evidence="1" type="ORF">IAA73_10430</name>
</gene>
<organism evidence="1 2">
    <name type="scientific">Candidatus Gallipaludibacter merdavium</name>
    <dbReference type="NCBI Taxonomy" id="2840839"/>
    <lineage>
        <taxon>Bacteria</taxon>
        <taxon>Pseudomonadati</taxon>
        <taxon>Bacteroidota</taxon>
        <taxon>Bacteroidia</taxon>
        <taxon>Bacteroidales</taxon>
        <taxon>Candidatus Gallipaludibacter</taxon>
    </lineage>
</organism>
<evidence type="ECO:0000313" key="2">
    <source>
        <dbReference type="Proteomes" id="UP000823641"/>
    </source>
</evidence>
<protein>
    <submittedName>
        <fullName evidence="1">Uncharacterized protein</fullName>
    </submittedName>
</protein>
<sequence>MTAKTEFDTEILRRIENGEDYAFPGELWKEKSCAILWKGYDFKKPYLDSTAQEILKYFNQSVLQQINGEKYREFTKGTFFSCGSSARLAMYSFTQLEDLSKKVRKNIDYIKIDGIGHTIISEIEKALPIYNTTHQYITNANLDVVLKYEDKDIYFIEVKCHEIFDSHRLEFSNKYSEILKKKFEIDITERKIQYKDFRIEKFKRFDFKQLICHLYGISQYDYPGIKHLIYMFYFPKEWQNGKFAKVFKELNEELVRVKEFVNNYYPNIEFGYFFAERFNTILEINQQNHSCLHYPTNDI</sequence>
<accession>A0A9D9N505</accession>